<feature type="binding site" evidence="17">
    <location>
        <position position="434"/>
    </location>
    <ligand>
        <name>ATP</name>
        <dbReference type="ChEBI" id="CHEBI:30616"/>
    </ligand>
</feature>
<feature type="transmembrane region" description="Helical" evidence="19">
    <location>
        <begin position="915"/>
        <end position="938"/>
    </location>
</feature>
<feature type="binding site" evidence="18">
    <location>
        <position position="436"/>
    </location>
    <ligand>
        <name>Mg(2+)</name>
        <dbReference type="ChEBI" id="CHEBI:18420"/>
    </ligand>
</feature>
<dbReference type="PANTHER" id="PTHR24092">
    <property type="entry name" value="PROBABLE PHOSPHOLIPID-TRANSPORTING ATPASE"/>
    <property type="match status" value="1"/>
</dbReference>
<feature type="transmembrane region" description="Helical" evidence="19">
    <location>
        <begin position="370"/>
        <end position="390"/>
    </location>
</feature>
<dbReference type="InterPro" id="IPR001757">
    <property type="entry name" value="P_typ_ATPase"/>
</dbReference>
<dbReference type="InterPro" id="IPR036412">
    <property type="entry name" value="HAD-like_sf"/>
</dbReference>
<dbReference type="InterPro" id="IPR006539">
    <property type="entry name" value="P-type_ATPase_IV"/>
</dbReference>
<dbReference type="SFLD" id="SFLDS00003">
    <property type="entry name" value="Haloacid_Dehalogenase"/>
    <property type="match status" value="1"/>
</dbReference>
<keyword evidence="4" id="KW-0813">Transport</keyword>
<dbReference type="STRING" id="1314781.A0A165CUX6"/>
<evidence type="ECO:0000256" key="14">
    <source>
        <dbReference type="ARBA" id="ARBA00034036"/>
    </source>
</evidence>
<dbReference type="PRINTS" id="PR00119">
    <property type="entry name" value="CATATPASE"/>
</dbReference>
<dbReference type="GO" id="GO:0005802">
    <property type="term" value="C:trans-Golgi network"/>
    <property type="evidence" value="ECO:0007669"/>
    <property type="project" value="TreeGrafter"/>
</dbReference>
<organism evidence="24 25">
    <name type="scientific">Exidia glandulosa HHB12029</name>
    <dbReference type="NCBI Taxonomy" id="1314781"/>
    <lineage>
        <taxon>Eukaryota</taxon>
        <taxon>Fungi</taxon>
        <taxon>Dikarya</taxon>
        <taxon>Basidiomycota</taxon>
        <taxon>Agaricomycotina</taxon>
        <taxon>Agaricomycetes</taxon>
        <taxon>Auriculariales</taxon>
        <taxon>Exidiaceae</taxon>
        <taxon>Exidia</taxon>
    </lineage>
</organism>
<feature type="binding site" evidence="17">
    <location>
        <position position="436"/>
    </location>
    <ligand>
        <name>ATP</name>
        <dbReference type="ChEBI" id="CHEBI:30616"/>
    </ligand>
</feature>
<evidence type="ECO:0000256" key="4">
    <source>
        <dbReference type="ARBA" id="ARBA00022448"/>
    </source>
</evidence>
<feature type="transmembrane region" description="Helical" evidence="19">
    <location>
        <begin position="135"/>
        <end position="155"/>
    </location>
</feature>
<dbReference type="Gene3D" id="3.40.1110.10">
    <property type="entry name" value="Calcium-transporting ATPase, cytoplasmic domain N"/>
    <property type="match status" value="1"/>
</dbReference>
<dbReference type="GO" id="GO:0000287">
    <property type="term" value="F:magnesium ion binding"/>
    <property type="evidence" value="ECO:0007669"/>
    <property type="project" value="UniProtKB-UniRule"/>
</dbReference>
<dbReference type="SUPFAM" id="SSF81653">
    <property type="entry name" value="Calcium ATPase, transduction domain A"/>
    <property type="match status" value="1"/>
</dbReference>
<dbReference type="GO" id="GO:0045332">
    <property type="term" value="P:phospholipid translocation"/>
    <property type="evidence" value="ECO:0007669"/>
    <property type="project" value="TreeGrafter"/>
</dbReference>
<dbReference type="InterPro" id="IPR059000">
    <property type="entry name" value="ATPase_P-type_domA"/>
</dbReference>
<evidence type="ECO:0000256" key="15">
    <source>
        <dbReference type="ARBA" id="ARBA00049128"/>
    </source>
</evidence>
<evidence type="ECO:0000256" key="9">
    <source>
        <dbReference type="ARBA" id="ARBA00022842"/>
    </source>
</evidence>
<feature type="compositionally biased region" description="Polar residues" evidence="20">
    <location>
        <begin position="1"/>
        <end position="13"/>
    </location>
</feature>
<dbReference type="Gene3D" id="2.70.150.10">
    <property type="entry name" value="Calcium-transporting ATPase, cytoplasmic transduction domain A"/>
    <property type="match status" value="1"/>
</dbReference>
<dbReference type="SFLD" id="SFLDG00002">
    <property type="entry name" value="C1.7:_P-type_atpase_like"/>
    <property type="match status" value="1"/>
</dbReference>
<sequence>MSSSRPAKTSAVSRNKGKRKLTRYTDDNGDEEGAHLLSSDADADLEAQPEGEEIPLDTRPVRVHDTRRDKSRTVPFKPPEKLQKRFPPNVVRNQKYNVVTFLPLVFYEQFKFFFNLYFLLVALSQFVPALKIGFIVTYVAPLAFVLCVTIGKEAYDDYKRNMRDREANSARYLILDADSAHDDHHVGLPSRAVPSSDLRVGDLVYLEKNQRVPADMVLLRTSDASGTCFVRTDQLDGETDWKLRVAVPSCQSVPADADLLRLNAEIYADAPIKDIHSFVGTFSLHGSAAPKVEPLTAENVLWANTVLAAGSAVGFIVYTGAETRAVMNTSHPKTKTGLIDLEINQLAKILCTVTFALSVLLVALNGFRGLWYVYIFRFLILFSSIIPISLRVNLDMGKTVYAQQIMTDDEIPGTVVRTSTLPEELGRIEYLLSDKTGTLTQNEMELKKLHMGTMSFGFDSMDEVAHQLATAYGTSAEEGTPTATGFQMATRGRRDMSSRIRDVVLSLALCHNVTPVRNDDGTVTYQASSPDEVAIVKWTESVGLTLTMRDRTRIDLQAPDGSTLSFDVLELFPFTSESKRMGIVVRDRESGEFTFLQKGADTVMARIVQRNDWLEEECGNMAREGLRTLVVGRKRLSEEAYEAFKAAYLQASIRIDAGRGEAMATVIADHLERELELLGITGVEDKLQDDVRSTLELLRNAGIKIWMLTGDKIETATCIAISTKLVARNQYIHQVAKLTTADAAKNELDFLQSKPDCCLVIDGESLQLCLNLFKNEFIEITTKLSAVVACRCSPTQKADVARLIRSHTKKRVCCIGDGGNDVSMIQAADVGVGIVGKEGKQASLAADFSVTQFSFLSKLLMWHGRNSYKRSAKLAQFIIHRGLIISVMQAVFSSIFYFAPIALYQGWLMVGYATVYTMAPVFSLVLDTDVNASLALLYPELYKELTKGRALSYKTFFEWLMISLYQGAAIMIMSLALFENEFLNIVAISFTALILNELIMVALEITTWHTYMVISEIVTLFIYVISIAFLPEYFDLAFVLSSRFAWKVALIVAVSSFPLYLIKFIRSRVAPAATSKLT</sequence>
<dbReference type="InterPro" id="IPR032631">
    <property type="entry name" value="P-type_ATPase_N"/>
</dbReference>
<dbReference type="SUPFAM" id="SSF81665">
    <property type="entry name" value="Calcium ATPase, transmembrane domain M"/>
    <property type="match status" value="1"/>
</dbReference>
<feature type="transmembrane region" description="Helical" evidence="19">
    <location>
        <begin position="1010"/>
        <end position="1029"/>
    </location>
</feature>
<dbReference type="SFLD" id="SFLDF00027">
    <property type="entry name" value="p-type_atpase"/>
    <property type="match status" value="1"/>
</dbReference>
<comment type="catalytic activity">
    <reaction evidence="15">
        <text>a 1,2-diacyl-sn-glycero-3-phosphoethanolamine(out) + ATP + H2O = a 1,2-diacyl-sn-glycero-3-phosphoethanolamine(in) + ADP + phosphate + H(+)</text>
        <dbReference type="Rhea" id="RHEA:66132"/>
        <dbReference type="ChEBI" id="CHEBI:15377"/>
        <dbReference type="ChEBI" id="CHEBI:15378"/>
        <dbReference type="ChEBI" id="CHEBI:30616"/>
        <dbReference type="ChEBI" id="CHEBI:43474"/>
        <dbReference type="ChEBI" id="CHEBI:64612"/>
        <dbReference type="ChEBI" id="CHEBI:456216"/>
    </reaction>
    <physiologicalReaction direction="left-to-right" evidence="15">
        <dbReference type="Rhea" id="RHEA:66133"/>
    </physiologicalReaction>
</comment>
<feature type="binding site" evidence="17">
    <location>
        <position position="821"/>
    </location>
    <ligand>
        <name>ATP</name>
        <dbReference type="ChEBI" id="CHEBI:30616"/>
    </ligand>
</feature>
<protein>
    <recommendedName>
        <fullName evidence="19">Phospholipid-transporting ATPase</fullName>
        <ecNumber evidence="19">7.6.2.1</ecNumber>
    </recommendedName>
</protein>
<evidence type="ECO:0000256" key="18">
    <source>
        <dbReference type="PIRSR" id="PIRSR606539-3"/>
    </source>
</evidence>
<evidence type="ECO:0000256" key="2">
    <source>
        <dbReference type="ARBA" id="ARBA00004337"/>
    </source>
</evidence>
<dbReference type="EMBL" id="KV426285">
    <property type="protein sequence ID" value="KZV83174.1"/>
    <property type="molecule type" value="Genomic_DNA"/>
</dbReference>
<evidence type="ECO:0000259" key="21">
    <source>
        <dbReference type="Pfam" id="PF00122"/>
    </source>
</evidence>
<feature type="domain" description="P-type ATPase N-terminal" evidence="22">
    <location>
        <begin position="80"/>
        <end position="132"/>
    </location>
</feature>
<dbReference type="SUPFAM" id="SSF81660">
    <property type="entry name" value="Metal cation-transporting ATPase, ATP-binding domain N"/>
    <property type="match status" value="1"/>
</dbReference>
<feature type="binding site" evidence="17">
    <location>
        <position position="532"/>
    </location>
    <ligand>
        <name>ATP</name>
        <dbReference type="ChEBI" id="CHEBI:30616"/>
    </ligand>
</feature>
<gene>
    <name evidence="24" type="ORF">EXIGLDRAFT_684128</name>
</gene>
<dbReference type="Gene3D" id="3.40.50.1000">
    <property type="entry name" value="HAD superfamily/HAD-like"/>
    <property type="match status" value="1"/>
</dbReference>
<dbReference type="SUPFAM" id="SSF56784">
    <property type="entry name" value="HAD-like"/>
    <property type="match status" value="1"/>
</dbReference>
<evidence type="ECO:0000259" key="22">
    <source>
        <dbReference type="Pfam" id="PF16209"/>
    </source>
</evidence>
<dbReference type="NCBIfam" id="TIGR01652">
    <property type="entry name" value="ATPase-Plipid"/>
    <property type="match status" value="1"/>
</dbReference>
<feature type="active site" description="4-aspartylphosphate intermediate" evidence="16">
    <location>
        <position position="434"/>
    </location>
</feature>
<comment type="similarity">
    <text evidence="3 19">Belongs to the cation transport ATPase (P-type) (TC 3.A.3) family. Type IV subfamily.</text>
</comment>
<comment type="subcellular location">
    <subcellularLocation>
        <location evidence="2">Endosome membrane</location>
        <topology evidence="2">Multi-pass membrane protein</topology>
    </subcellularLocation>
    <subcellularLocation>
        <location evidence="19">Membrane</location>
        <topology evidence="19">Multi-pass membrane protein</topology>
    </subcellularLocation>
</comment>
<evidence type="ECO:0000313" key="25">
    <source>
        <dbReference type="Proteomes" id="UP000077266"/>
    </source>
</evidence>
<keyword evidence="8 17" id="KW-0067">ATP-binding</keyword>
<dbReference type="InParanoid" id="A0A165CUX6"/>
<feature type="binding site" evidence="17">
    <location>
        <position position="710"/>
    </location>
    <ligand>
        <name>ATP</name>
        <dbReference type="ChEBI" id="CHEBI:30616"/>
    </ligand>
</feature>
<dbReference type="InterPro" id="IPR023298">
    <property type="entry name" value="ATPase_P-typ_TM_dom_sf"/>
</dbReference>
<dbReference type="FunFam" id="3.40.50.1000:FF:000009">
    <property type="entry name" value="Phospholipid-transporting ATPase"/>
    <property type="match status" value="1"/>
</dbReference>
<evidence type="ECO:0000256" key="12">
    <source>
        <dbReference type="ARBA" id="ARBA00023055"/>
    </source>
</evidence>
<feature type="binding site" evidence="18">
    <location>
        <position position="821"/>
    </location>
    <ligand>
        <name>Mg(2+)</name>
        <dbReference type="ChEBI" id="CHEBI:18420"/>
    </ligand>
</feature>
<keyword evidence="6 18" id="KW-0479">Metal-binding</keyword>
<dbReference type="Pfam" id="PF00122">
    <property type="entry name" value="E1-E2_ATPase"/>
    <property type="match status" value="1"/>
</dbReference>
<dbReference type="FunCoup" id="A0A165CUX6">
    <property type="interactions" value="215"/>
</dbReference>
<keyword evidence="7 17" id="KW-0547">Nucleotide-binding</keyword>
<evidence type="ECO:0000259" key="23">
    <source>
        <dbReference type="Pfam" id="PF16212"/>
    </source>
</evidence>
<keyword evidence="13 19" id="KW-0472">Membrane</keyword>
<dbReference type="Pfam" id="PF00702">
    <property type="entry name" value="Hydrolase"/>
    <property type="match status" value="1"/>
</dbReference>
<dbReference type="Proteomes" id="UP000077266">
    <property type="component" value="Unassembled WGS sequence"/>
</dbReference>
<dbReference type="GO" id="GO:0140326">
    <property type="term" value="F:ATPase-coupled intramembrane lipid transporter activity"/>
    <property type="evidence" value="ECO:0007669"/>
    <property type="project" value="UniProtKB-EC"/>
</dbReference>
<evidence type="ECO:0000256" key="19">
    <source>
        <dbReference type="RuleBase" id="RU362033"/>
    </source>
</evidence>
<feature type="binding site" evidence="17">
    <location>
        <position position="435"/>
    </location>
    <ligand>
        <name>ATP</name>
        <dbReference type="ChEBI" id="CHEBI:30616"/>
    </ligand>
</feature>
<proteinExistence type="inferred from homology"/>
<feature type="transmembrane region" description="Helical" evidence="19">
    <location>
        <begin position="112"/>
        <end position="129"/>
    </location>
</feature>
<feature type="transmembrane region" description="Helical" evidence="19">
    <location>
        <begin position="959"/>
        <end position="978"/>
    </location>
</feature>
<dbReference type="GO" id="GO:0005524">
    <property type="term" value="F:ATP binding"/>
    <property type="evidence" value="ECO:0007669"/>
    <property type="project" value="UniProtKB-UniRule"/>
</dbReference>
<feature type="compositionally biased region" description="Acidic residues" evidence="20">
    <location>
        <begin position="41"/>
        <end position="55"/>
    </location>
</feature>
<feature type="binding site" evidence="17">
    <location>
        <position position="627"/>
    </location>
    <ligand>
        <name>ATP</name>
        <dbReference type="ChEBI" id="CHEBI:30616"/>
    </ligand>
</feature>
<keyword evidence="5 19" id="KW-0812">Transmembrane</keyword>
<evidence type="ECO:0000256" key="20">
    <source>
        <dbReference type="SAM" id="MobiDB-lite"/>
    </source>
</evidence>
<feature type="binding site" evidence="18">
    <location>
        <position position="817"/>
    </location>
    <ligand>
        <name>Mg(2+)</name>
        <dbReference type="ChEBI" id="CHEBI:18420"/>
    </ligand>
</feature>
<name>A0A165CUX6_EXIGL</name>
<evidence type="ECO:0000256" key="5">
    <source>
        <dbReference type="ARBA" id="ARBA00022692"/>
    </source>
</evidence>
<feature type="binding site" evidence="17">
    <location>
        <position position="598"/>
    </location>
    <ligand>
        <name>ATP</name>
        <dbReference type="ChEBI" id="CHEBI:30616"/>
    </ligand>
</feature>
<keyword evidence="9 18" id="KW-0460">Magnesium</keyword>
<feature type="binding site" evidence="17">
    <location>
        <position position="574"/>
    </location>
    <ligand>
        <name>ATP</name>
        <dbReference type="ChEBI" id="CHEBI:30616"/>
    </ligand>
</feature>
<dbReference type="GO" id="GO:0016887">
    <property type="term" value="F:ATP hydrolysis activity"/>
    <property type="evidence" value="ECO:0007669"/>
    <property type="project" value="InterPro"/>
</dbReference>
<feature type="binding site" evidence="17">
    <location>
        <position position="711"/>
    </location>
    <ligand>
        <name>ATP</name>
        <dbReference type="ChEBI" id="CHEBI:30616"/>
    </ligand>
</feature>
<feature type="binding site" evidence="18">
    <location>
        <position position="434"/>
    </location>
    <ligand>
        <name>Mg(2+)</name>
        <dbReference type="ChEBI" id="CHEBI:18420"/>
    </ligand>
</feature>
<evidence type="ECO:0000256" key="16">
    <source>
        <dbReference type="PIRSR" id="PIRSR606539-1"/>
    </source>
</evidence>
<feature type="binding site" evidence="17">
    <location>
        <position position="791"/>
    </location>
    <ligand>
        <name>ATP</name>
        <dbReference type="ChEBI" id="CHEBI:30616"/>
    </ligand>
</feature>
<dbReference type="InterPro" id="IPR008250">
    <property type="entry name" value="ATPase_P-typ_transduc_dom_A_sf"/>
</dbReference>
<evidence type="ECO:0000256" key="7">
    <source>
        <dbReference type="ARBA" id="ARBA00022741"/>
    </source>
</evidence>
<evidence type="ECO:0000256" key="13">
    <source>
        <dbReference type="ARBA" id="ARBA00023136"/>
    </source>
</evidence>
<feature type="domain" description="P-type ATPase A" evidence="21">
    <location>
        <begin position="192"/>
        <end position="324"/>
    </location>
</feature>
<dbReference type="PANTHER" id="PTHR24092:SF5">
    <property type="entry name" value="PHOSPHOLIPID-TRANSPORTING ATPASE"/>
    <property type="match status" value="1"/>
</dbReference>
<feature type="region of interest" description="Disordered" evidence="20">
    <location>
        <begin position="1"/>
        <end position="55"/>
    </location>
</feature>
<evidence type="ECO:0000256" key="11">
    <source>
        <dbReference type="ARBA" id="ARBA00022989"/>
    </source>
</evidence>
<dbReference type="InterPro" id="IPR032630">
    <property type="entry name" value="P_typ_ATPase_c"/>
</dbReference>
<dbReference type="EC" id="7.6.2.1" evidence="19"/>
<evidence type="ECO:0000256" key="3">
    <source>
        <dbReference type="ARBA" id="ARBA00008109"/>
    </source>
</evidence>
<dbReference type="InterPro" id="IPR023299">
    <property type="entry name" value="ATPase_P-typ_cyto_dom_N"/>
</dbReference>
<dbReference type="NCBIfam" id="TIGR01494">
    <property type="entry name" value="ATPase_P-type"/>
    <property type="match status" value="2"/>
</dbReference>
<feature type="binding site" evidence="17">
    <location>
        <position position="709"/>
    </location>
    <ligand>
        <name>ATP</name>
        <dbReference type="ChEBI" id="CHEBI:30616"/>
    </ligand>
</feature>
<dbReference type="CDD" id="cd07541">
    <property type="entry name" value="P-type_ATPase_APLT_Neo1-like"/>
    <property type="match status" value="1"/>
</dbReference>
<dbReference type="GO" id="GO:0006890">
    <property type="term" value="P:retrograde vesicle-mediated transport, Golgi to endoplasmic reticulum"/>
    <property type="evidence" value="ECO:0007669"/>
    <property type="project" value="TreeGrafter"/>
</dbReference>
<feature type="transmembrane region" description="Helical" evidence="19">
    <location>
        <begin position="1044"/>
        <end position="1062"/>
    </location>
</feature>
<evidence type="ECO:0000313" key="24">
    <source>
        <dbReference type="EMBL" id="KZV83174.1"/>
    </source>
</evidence>
<evidence type="ECO:0000256" key="8">
    <source>
        <dbReference type="ARBA" id="ARBA00022840"/>
    </source>
</evidence>
<dbReference type="Pfam" id="PF16212">
    <property type="entry name" value="PhoLip_ATPase_C"/>
    <property type="match status" value="1"/>
</dbReference>
<feature type="transmembrane region" description="Helical" evidence="19">
    <location>
        <begin position="878"/>
        <end position="903"/>
    </location>
</feature>
<comment type="catalytic activity">
    <reaction evidence="14 19">
        <text>ATP + H2O + phospholipidSide 1 = ADP + phosphate + phospholipidSide 2.</text>
        <dbReference type="EC" id="7.6.2.1"/>
    </reaction>
</comment>
<evidence type="ECO:0000256" key="6">
    <source>
        <dbReference type="ARBA" id="ARBA00022723"/>
    </source>
</evidence>
<evidence type="ECO:0000256" key="1">
    <source>
        <dbReference type="ARBA" id="ARBA00001946"/>
    </source>
</evidence>
<feature type="transmembrane region" description="Helical" evidence="19">
    <location>
        <begin position="984"/>
        <end position="1003"/>
    </location>
</feature>
<dbReference type="Pfam" id="PF16209">
    <property type="entry name" value="PhoLip_ATPase_N"/>
    <property type="match status" value="1"/>
</dbReference>
<dbReference type="InterPro" id="IPR044492">
    <property type="entry name" value="P_typ_ATPase_HD_dom"/>
</dbReference>
<comment type="cofactor">
    <cofactor evidence="1 18">
        <name>Mg(2+)</name>
        <dbReference type="ChEBI" id="CHEBI:18420"/>
    </cofactor>
</comment>
<dbReference type="GO" id="GO:0005886">
    <property type="term" value="C:plasma membrane"/>
    <property type="evidence" value="ECO:0007669"/>
    <property type="project" value="TreeGrafter"/>
</dbReference>
<evidence type="ECO:0000256" key="10">
    <source>
        <dbReference type="ARBA" id="ARBA00022967"/>
    </source>
</evidence>
<evidence type="ECO:0000256" key="17">
    <source>
        <dbReference type="PIRSR" id="PIRSR606539-2"/>
    </source>
</evidence>
<keyword evidence="11 19" id="KW-1133">Transmembrane helix</keyword>
<keyword evidence="12" id="KW-0445">Lipid transport</keyword>
<feature type="transmembrane region" description="Helical" evidence="19">
    <location>
        <begin position="346"/>
        <end position="364"/>
    </location>
</feature>
<dbReference type="FunFam" id="3.40.1110.10:FF:000085">
    <property type="entry name" value="Phospholipid-transporting ATPase"/>
    <property type="match status" value="1"/>
</dbReference>
<dbReference type="InterPro" id="IPR018303">
    <property type="entry name" value="ATPase_P-typ_P_site"/>
</dbReference>
<feature type="binding site" evidence="17">
    <location>
        <position position="797"/>
    </location>
    <ligand>
        <name>ATP</name>
        <dbReference type="ChEBI" id="CHEBI:30616"/>
    </ligand>
</feature>
<accession>A0A165CUX6</accession>
<dbReference type="GO" id="GO:0010008">
    <property type="term" value="C:endosome membrane"/>
    <property type="evidence" value="ECO:0007669"/>
    <property type="project" value="UniProtKB-SubCell"/>
</dbReference>
<keyword evidence="10 19" id="KW-1278">Translocase</keyword>
<keyword evidence="25" id="KW-1185">Reference proteome</keyword>
<dbReference type="GO" id="GO:0006897">
    <property type="term" value="P:endocytosis"/>
    <property type="evidence" value="ECO:0007669"/>
    <property type="project" value="TreeGrafter"/>
</dbReference>
<dbReference type="OrthoDB" id="377733at2759"/>
<dbReference type="AlphaFoldDB" id="A0A165CUX6"/>
<feature type="binding site" evidence="17">
    <location>
        <position position="820"/>
    </location>
    <ligand>
        <name>ATP</name>
        <dbReference type="ChEBI" id="CHEBI:30616"/>
    </ligand>
</feature>
<feature type="domain" description="P-type ATPase C-terminal" evidence="23">
    <location>
        <begin position="844"/>
        <end position="1071"/>
    </location>
</feature>
<dbReference type="PROSITE" id="PS00154">
    <property type="entry name" value="ATPASE_E1_E2"/>
    <property type="match status" value="1"/>
</dbReference>
<dbReference type="InterPro" id="IPR023214">
    <property type="entry name" value="HAD_sf"/>
</dbReference>
<reference evidence="24 25" key="1">
    <citation type="journal article" date="2016" name="Mol. Biol. Evol.">
        <title>Comparative Genomics of Early-Diverging Mushroom-Forming Fungi Provides Insights into the Origins of Lignocellulose Decay Capabilities.</title>
        <authorList>
            <person name="Nagy L.G."/>
            <person name="Riley R."/>
            <person name="Tritt A."/>
            <person name="Adam C."/>
            <person name="Daum C."/>
            <person name="Floudas D."/>
            <person name="Sun H."/>
            <person name="Yadav J.S."/>
            <person name="Pangilinan J."/>
            <person name="Larsson K.H."/>
            <person name="Matsuura K."/>
            <person name="Barry K."/>
            <person name="Labutti K."/>
            <person name="Kuo R."/>
            <person name="Ohm R.A."/>
            <person name="Bhattacharya S.S."/>
            <person name="Shirouzu T."/>
            <person name="Yoshinaga Y."/>
            <person name="Martin F.M."/>
            <person name="Grigoriev I.V."/>
            <person name="Hibbett D.S."/>
        </authorList>
    </citation>
    <scope>NUCLEOTIDE SEQUENCE [LARGE SCALE GENOMIC DNA]</scope>
    <source>
        <strain evidence="24 25">HHB12029</strain>
    </source>
</reference>